<feature type="region of interest" description="Disordered" evidence="1">
    <location>
        <begin position="1"/>
        <end position="29"/>
    </location>
</feature>
<sequence>MPEEYISSSMHANSTMDISSDPTNSPFNLRPSDNPGLVLISCLITGDNFITWQHAMKNALRAKKQIPIC</sequence>
<gene>
    <name evidence="3" type="ORF">HUJ06_021812</name>
</gene>
<dbReference type="AlphaFoldDB" id="A0A822XMR1"/>
<dbReference type="EMBL" id="DUZY01000001">
    <property type="protein sequence ID" value="DAD20349.1"/>
    <property type="molecule type" value="Genomic_DNA"/>
</dbReference>
<evidence type="ECO:0000313" key="3">
    <source>
        <dbReference type="EMBL" id="DAD20349.1"/>
    </source>
</evidence>
<feature type="compositionally biased region" description="Polar residues" evidence="1">
    <location>
        <begin position="1"/>
        <end position="27"/>
    </location>
</feature>
<dbReference type="InterPro" id="IPR029472">
    <property type="entry name" value="Copia-like_N"/>
</dbReference>
<proteinExistence type="predicted"/>
<feature type="domain" description="Retrotransposon Copia-like N-terminal" evidence="2">
    <location>
        <begin position="31"/>
        <end position="64"/>
    </location>
</feature>
<evidence type="ECO:0000259" key="2">
    <source>
        <dbReference type="Pfam" id="PF14244"/>
    </source>
</evidence>
<keyword evidence="4" id="KW-1185">Reference proteome</keyword>
<accession>A0A822XMR1</accession>
<evidence type="ECO:0000313" key="4">
    <source>
        <dbReference type="Proteomes" id="UP000607653"/>
    </source>
</evidence>
<evidence type="ECO:0000256" key="1">
    <source>
        <dbReference type="SAM" id="MobiDB-lite"/>
    </source>
</evidence>
<dbReference type="Pfam" id="PF14244">
    <property type="entry name" value="Retrotran_gag_3"/>
    <property type="match status" value="1"/>
</dbReference>
<protein>
    <recommendedName>
        <fullName evidence="2">Retrotransposon Copia-like N-terminal domain-containing protein</fullName>
    </recommendedName>
</protein>
<comment type="caution">
    <text evidence="3">The sequence shown here is derived from an EMBL/GenBank/DDBJ whole genome shotgun (WGS) entry which is preliminary data.</text>
</comment>
<dbReference type="Proteomes" id="UP000607653">
    <property type="component" value="Unassembled WGS sequence"/>
</dbReference>
<reference evidence="3 4" key="1">
    <citation type="journal article" date="2020" name="Mol. Biol. Evol.">
        <title>Distinct Expression and Methylation Patterns for Genes with Different Fates following a Single Whole-Genome Duplication in Flowering Plants.</title>
        <authorList>
            <person name="Shi T."/>
            <person name="Rahmani R.S."/>
            <person name="Gugger P.F."/>
            <person name="Wang M."/>
            <person name="Li H."/>
            <person name="Zhang Y."/>
            <person name="Li Z."/>
            <person name="Wang Q."/>
            <person name="Van de Peer Y."/>
            <person name="Marchal K."/>
            <person name="Chen J."/>
        </authorList>
    </citation>
    <scope>NUCLEOTIDE SEQUENCE [LARGE SCALE GENOMIC DNA]</scope>
    <source>
        <tissue evidence="3">Leaf</tissue>
    </source>
</reference>
<organism evidence="3 4">
    <name type="scientific">Nelumbo nucifera</name>
    <name type="common">Sacred lotus</name>
    <dbReference type="NCBI Taxonomy" id="4432"/>
    <lineage>
        <taxon>Eukaryota</taxon>
        <taxon>Viridiplantae</taxon>
        <taxon>Streptophyta</taxon>
        <taxon>Embryophyta</taxon>
        <taxon>Tracheophyta</taxon>
        <taxon>Spermatophyta</taxon>
        <taxon>Magnoliopsida</taxon>
        <taxon>Proteales</taxon>
        <taxon>Nelumbonaceae</taxon>
        <taxon>Nelumbo</taxon>
    </lineage>
</organism>
<name>A0A822XMR1_NELNU</name>